<feature type="transmembrane region" description="Helical" evidence="7">
    <location>
        <begin position="189"/>
        <end position="214"/>
    </location>
</feature>
<evidence type="ECO:0000256" key="1">
    <source>
        <dbReference type="ARBA" id="ARBA00004651"/>
    </source>
</evidence>
<sequence>MWLGSTNGDGAMKNARVAKLLQNLQVTGLAIVLLAIWEGVCRIFEVSPLVLPAPSGVVIRLYRMFAEGAIWPHLGVTLSEILIGFFVGIISGLVVGALVSLVPTVERLVYPYLVALQTVPKVAVAPLLVIWFGYGLTSKIVITALICFFPILVSVISGFHSTDRDQLDMMKAYGATPLQTLLRLRIPSALVLIFAGLEIASVLAVIGTIVGEFVGAQAGLGYLIMSYNFNLDMAGVFAILIILSAIGMTLHGITRFAGRRYIFWIRREPAAVMPH</sequence>
<dbReference type="Proteomes" id="UP000032515">
    <property type="component" value="Unassembled WGS sequence"/>
</dbReference>
<dbReference type="GO" id="GO:0005886">
    <property type="term" value="C:plasma membrane"/>
    <property type="evidence" value="ECO:0007669"/>
    <property type="project" value="UniProtKB-SubCell"/>
</dbReference>
<dbReference type="PANTHER" id="PTHR30151">
    <property type="entry name" value="ALKANE SULFONATE ABC TRANSPORTER-RELATED, MEMBRANE SUBUNIT"/>
    <property type="match status" value="1"/>
</dbReference>
<evidence type="ECO:0000313" key="9">
    <source>
        <dbReference type="EMBL" id="KIZ47803.1"/>
    </source>
</evidence>
<reference evidence="9 10" key="1">
    <citation type="submission" date="2014-11" db="EMBL/GenBank/DDBJ databases">
        <title>Genomics and ecophysiology of heterotrophic nitrogen fixing bacteria isolated from estuarine surface water.</title>
        <authorList>
            <person name="Bentzon-Tilia M."/>
            <person name="Severin I."/>
            <person name="Hansen L.H."/>
            <person name="Riemann L."/>
        </authorList>
    </citation>
    <scope>NUCLEOTIDE SEQUENCE [LARGE SCALE GENOMIC DNA]</scope>
    <source>
        <strain evidence="9 10">BAL398</strain>
    </source>
</reference>
<keyword evidence="6 7" id="KW-0472">Membrane</keyword>
<evidence type="ECO:0000256" key="7">
    <source>
        <dbReference type="RuleBase" id="RU363032"/>
    </source>
</evidence>
<evidence type="ECO:0000256" key="5">
    <source>
        <dbReference type="ARBA" id="ARBA00022989"/>
    </source>
</evidence>
<gene>
    <name evidence="9" type="ORF">OO17_02405</name>
</gene>
<keyword evidence="2 7" id="KW-0813">Transport</keyword>
<dbReference type="SUPFAM" id="SSF161098">
    <property type="entry name" value="MetI-like"/>
    <property type="match status" value="1"/>
</dbReference>
<dbReference type="PATRIC" id="fig|1076.23.peg.4885"/>
<dbReference type="Pfam" id="PF00528">
    <property type="entry name" value="BPD_transp_1"/>
    <property type="match status" value="1"/>
</dbReference>
<feature type="transmembrane region" description="Helical" evidence="7">
    <location>
        <begin position="234"/>
        <end position="257"/>
    </location>
</feature>
<dbReference type="InterPro" id="IPR035906">
    <property type="entry name" value="MetI-like_sf"/>
</dbReference>
<dbReference type="Gene3D" id="1.10.3720.10">
    <property type="entry name" value="MetI-like"/>
    <property type="match status" value="1"/>
</dbReference>
<comment type="subcellular location">
    <subcellularLocation>
        <location evidence="1 7">Cell membrane</location>
        <topology evidence="1 7">Multi-pass membrane protein</topology>
    </subcellularLocation>
</comment>
<accession>A0A0D7F3Y1</accession>
<dbReference type="PANTHER" id="PTHR30151:SF20">
    <property type="entry name" value="ABC TRANSPORTER PERMEASE PROTEIN HI_0355-RELATED"/>
    <property type="match status" value="1"/>
</dbReference>
<comment type="similarity">
    <text evidence="7">Belongs to the binding-protein-dependent transport system permease family.</text>
</comment>
<evidence type="ECO:0000256" key="6">
    <source>
        <dbReference type="ARBA" id="ARBA00023136"/>
    </source>
</evidence>
<dbReference type="InterPro" id="IPR000515">
    <property type="entry name" value="MetI-like"/>
</dbReference>
<dbReference type="EMBL" id="JXXE01000041">
    <property type="protein sequence ID" value="KIZ47803.1"/>
    <property type="molecule type" value="Genomic_DNA"/>
</dbReference>
<evidence type="ECO:0000259" key="8">
    <source>
        <dbReference type="PROSITE" id="PS50928"/>
    </source>
</evidence>
<dbReference type="CDD" id="cd06261">
    <property type="entry name" value="TM_PBP2"/>
    <property type="match status" value="1"/>
</dbReference>
<dbReference type="GO" id="GO:0055085">
    <property type="term" value="P:transmembrane transport"/>
    <property type="evidence" value="ECO:0007669"/>
    <property type="project" value="InterPro"/>
</dbReference>
<feature type="transmembrane region" description="Helical" evidence="7">
    <location>
        <begin position="140"/>
        <end position="161"/>
    </location>
</feature>
<feature type="transmembrane region" description="Helical" evidence="7">
    <location>
        <begin position="81"/>
        <end position="102"/>
    </location>
</feature>
<name>A0A0D7F3Y1_RHOPL</name>
<feature type="transmembrane region" description="Helical" evidence="7">
    <location>
        <begin position="20"/>
        <end position="37"/>
    </location>
</feature>
<evidence type="ECO:0000256" key="3">
    <source>
        <dbReference type="ARBA" id="ARBA00022475"/>
    </source>
</evidence>
<keyword evidence="3" id="KW-1003">Cell membrane</keyword>
<protein>
    <submittedName>
        <fullName evidence="9">ABC transporter permease</fullName>
    </submittedName>
</protein>
<dbReference type="PROSITE" id="PS50928">
    <property type="entry name" value="ABC_TM1"/>
    <property type="match status" value="1"/>
</dbReference>
<keyword evidence="5 7" id="KW-1133">Transmembrane helix</keyword>
<keyword evidence="4 7" id="KW-0812">Transmembrane</keyword>
<feature type="transmembrane region" description="Helical" evidence="7">
    <location>
        <begin position="109"/>
        <end position="134"/>
    </location>
</feature>
<organism evidence="9 10">
    <name type="scientific">Rhodopseudomonas palustris</name>
    <dbReference type="NCBI Taxonomy" id="1076"/>
    <lineage>
        <taxon>Bacteria</taxon>
        <taxon>Pseudomonadati</taxon>
        <taxon>Pseudomonadota</taxon>
        <taxon>Alphaproteobacteria</taxon>
        <taxon>Hyphomicrobiales</taxon>
        <taxon>Nitrobacteraceae</taxon>
        <taxon>Rhodopseudomonas</taxon>
    </lineage>
</organism>
<evidence type="ECO:0000256" key="4">
    <source>
        <dbReference type="ARBA" id="ARBA00022692"/>
    </source>
</evidence>
<dbReference type="AlphaFoldDB" id="A0A0D7F3Y1"/>
<evidence type="ECO:0000313" key="10">
    <source>
        <dbReference type="Proteomes" id="UP000032515"/>
    </source>
</evidence>
<comment type="caution">
    <text evidence="9">The sequence shown here is derived from an EMBL/GenBank/DDBJ whole genome shotgun (WGS) entry which is preliminary data.</text>
</comment>
<proteinExistence type="inferred from homology"/>
<feature type="domain" description="ABC transmembrane type-1" evidence="8">
    <location>
        <begin position="74"/>
        <end position="252"/>
    </location>
</feature>
<evidence type="ECO:0000256" key="2">
    <source>
        <dbReference type="ARBA" id="ARBA00022448"/>
    </source>
</evidence>